<protein>
    <submittedName>
        <fullName evidence="2">Type II secretion system protein J</fullName>
    </submittedName>
</protein>
<feature type="transmembrane region" description="Helical" evidence="1">
    <location>
        <begin position="20"/>
        <end position="39"/>
    </location>
</feature>
<reference evidence="3" key="1">
    <citation type="journal article" date="2019" name="Int. J. Syst. Evol. Microbiol.">
        <title>The Global Catalogue of Microorganisms (GCM) 10K type strain sequencing project: providing services to taxonomists for standard genome sequencing and annotation.</title>
        <authorList>
            <consortium name="The Broad Institute Genomics Platform"/>
            <consortium name="The Broad Institute Genome Sequencing Center for Infectious Disease"/>
            <person name="Wu L."/>
            <person name="Ma J."/>
        </authorList>
    </citation>
    <scope>NUCLEOTIDE SEQUENCE [LARGE SCALE GENOMIC DNA]</scope>
    <source>
        <strain evidence="3">NCAIM B.02333</strain>
    </source>
</reference>
<keyword evidence="1" id="KW-0472">Membrane</keyword>
<keyword evidence="3" id="KW-1185">Reference proteome</keyword>
<dbReference type="RefSeq" id="WP_376984030.1">
    <property type="nucleotide sequence ID" value="NZ_JBBEOI010000021.1"/>
</dbReference>
<evidence type="ECO:0000313" key="3">
    <source>
        <dbReference type="Proteomes" id="UP001595685"/>
    </source>
</evidence>
<dbReference type="NCBIfam" id="TIGR02532">
    <property type="entry name" value="IV_pilin_GFxxxE"/>
    <property type="match status" value="1"/>
</dbReference>
<dbReference type="Proteomes" id="UP001595685">
    <property type="component" value="Unassembled WGS sequence"/>
</dbReference>
<dbReference type="Pfam" id="PF07963">
    <property type="entry name" value="N_methyl"/>
    <property type="match status" value="1"/>
</dbReference>
<keyword evidence="1" id="KW-1133">Transmembrane helix</keyword>
<name>A0ABV7WD13_9MICO</name>
<comment type="caution">
    <text evidence="2">The sequence shown here is derived from an EMBL/GenBank/DDBJ whole genome shotgun (WGS) entry which is preliminary data.</text>
</comment>
<accession>A0ABV7WD13</accession>
<dbReference type="EMBL" id="JBHRWW010000002">
    <property type="protein sequence ID" value="MFC3687370.1"/>
    <property type="molecule type" value="Genomic_DNA"/>
</dbReference>
<organism evidence="2 3">
    <name type="scientific">Aquipuribacter hungaricus</name>
    <dbReference type="NCBI Taxonomy" id="545624"/>
    <lineage>
        <taxon>Bacteria</taxon>
        <taxon>Bacillati</taxon>
        <taxon>Actinomycetota</taxon>
        <taxon>Actinomycetes</taxon>
        <taxon>Micrococcales</taxon>
        <taxon>Intrasporangiaceae</taxon>
        <taxon>Aquipuribacter</taxon>
    </lineage>
</organism>
<sequence length="219" mass="23711">MLRPGARPTRPGDGLDDHGFTMVELLVSMVIFAVLLAIFTSGIASMSRTTARVTSTGEASTELSRLYNRLDREIPYATAVNRPVQVGGSWYLEFATRTTKAGTAPYCTQYRYVPSTGTVDRRRWNESGPPGVTAWARVSTGVQARGGASPWTFQAAGSTYERQRLVVAVDVVRPRTPVQQLDTTFVARNTDANTLTNVDANADGISDTQVCTSQGVGRT</sequence>
<keyword evidence="1" id="KW-0812">Transmembrane</keyword>
<evidence type="ECO:0000313" key="2">
    <source>
        <dbReference type="EMBL" id="MFC3687370.1"/>
    </source>
</evidence>
<proteinExistence type="predicted"/>
<gene>
    <name evidence="2" type="ORF">ACFOLH_03335</name>
</gene>
<dbReference type="InterPro" id="IPR012902">
    <property type="entry name" value="N_methyl_site"/>
</dbReference>
<evidence type="ECO:0000256" key="1">
    <source>
        <dbReference type="SAM" id="Phobius"/>
    </source>
</evidence>